<keyword evidence="1" id="KW-1133">Transmembrane helix</keyword>
<dbReference type="AlphaFoldDB" id="D2ZU35"/>
<proteinExistence type="predicted"/>
<feature type="transmembrane region" description="Helical" evidence="1">
    <location>
        <begin position="77"/>
        <end position="97"/>
    </location>
</feature>
<evidence type="ECO:0000256" key="1">
    <source>
        <dbReference type="SAM" id="Phobius"/>
    </source>
</evidence>
<dbReference type="EMBL" id="ACDX02000003">
    <property type="protein sequence ID" value="EFC89220.1"/>
    <property type="molecule type" value="Genomic_DNA"/>
</dbReference>
<comment type="caution">
    <text evidence="2">The sequence shown here is derived from an EMBL/GenBank/DDBJ whole genome shotgun (WGS) entry which is preliminary data.</text>
</comment>
<evidence type="ECO:0000313" key="2">
    <source>
        <dbReference type="EMBL" id="EFC89220.1"/>
    </source>
</evidence>
<dbReference type="Proteomes" id="UP000003344">
    <property type="component" value="Unassembled WGS sequence"/>
</dbReference>
<protein>
    <submittedName>
        <fullName evidence="2">Uncharacterized protein</fullName>
    </submittedName>
</protein>
<accession>D2ZU35</accession>
<reference evidence="2 3" key="1">
    <citation type="submission" date="2009-10" db="EMBL/GenBank/DDBJ databases">
        <authorList>
            <person name="Weinstock G."/>
            <person name="Sodergren E."/>
            <person name="Clifton S."/>
            <person name="Fulton L."/>
            <person name="Fulton B."/>
            <person name="Courtney L."/>
            <person name="Fronick C."/>
            <person name="Harrison M."/>
            <person name="Strong C."/>
            <person name="Farmer C."/>
            <person name="Delahaunty K."/>
            <person name="Markovic C."/>
            <person name="Hall O."/>
            <person name="Minx P."/>
            <person name="Tomlinson C."/>
            <person name="Mitreva M."/>
            <person name="Nelson J."/>
            <person name="Hou S."/>
            <person name="Wollam A."/>
            <person name="Pepin K.H."/>
            <person name="Johnson M."/>
            <person name="Bhonagiri V."/>
            <person name="Nash W.E."/>
            <person name="Warren W."/>
            <person name="Chinwalla A."/>
            <person name="Mardis E.R."/>
            <person name="Wilson R.K."/>
        </authorList>
    </citation>
    <scope>NUCLEOTIDE SEQUENCE [LARGE SCALE GENOMIC DNA]</scope>
    <source>
        <strain evidence="3">ATCC 25996 / DSM 4631 / NCTC 10774 / M26</strain>
    </source>
</reference>
<keyword evidence="1" id="KW-0472">Membrane</keyword>
<evidence type="ECO:0000313" key="3">
    <source>
        <dbReference type="Proteomes" id="UP000003344"/>
    </source>
</evidence>
<gene>
    <name evidence="2" type="ORF">NEIMUCOT_04123</name>
</gene>
<keyword evidence="1" id="KW-0812">Transmembrane</keyword>
<name>D2ZU35_NEIM2</name>
<sequence length="98" mass="11348">MRHAAWGRLKRENVLMMCFIGCRRQGVRPVYGKPQKRNVASAVWKGKRDYAIKPLRRLTAGGRSMVVRLCCRVDKGIFYIAVASVFMFLKFLKPLIIF</sequence>
<dbReference type="STRING" id="546266.NEIMUCOT_04123"/>
<organism evidence="2 3">
    <name type="scientific">Neisseria mucosa (strain ATCC 25996 / DSM 4631 / NCTC 10774 / M26)</name>
    <dbReference type="NCBI Taxonomy" id="546266"/>
    <lineage>
        <taxon>Bacteria</taxon>
        <taxon>Pseudomonadati</taxon>
        <taxon>Pseudomonadota</taxon>
        <taxon>Betaproteobacteria</taxon>
        <taxon>Neisseriales</taxon>
        <taxon>Neisseriaceae</taxon>
        <taxon>Neisseria</taxon>
    </lineage>
</organism>